<evidence type="ECO:0000313" key="2">
    <source>
        <dbReference type="EMBL" id="SKA75004.1"/>
    </source>
</evidence>
<evidence type="ECO:0000313" key="3">
    <source>
        <dbReference type="Proteomes" id="UP000190027"/>
    </source>
</evidence>
<dbReference type="STRING" id="1121449.SAMN02745704_00819"/>
<dbReference type="InterPro" id="IPR029044">
    <property type="entry name" value="Nucleotide-diphossugar_trans"/>
</dbReference>
<dbReference type="Pfam" id="PF00535">
    <property type="entry name" value="Glycos_transf_2"/>
    <property type="match status" value="1"/>
</dbReference>
<dbReference type="Proteomes" id="UP000190027">
    <property type="component" value="Unassembled WGS sequence"/>
</dbReference>
<keyword evidence="3" id="KW-1185">Reference proteome</keyword>
<dbReference type="RefSeq" id="WP_078716372.1">
    <property type="nucleotide sequence ID" value="NZ_FUYC01000002.1"/>
</dbReference>
<dbReference type="Pfam" id="PF13641">
    <property type="entry name" value="Glyco_tranf_2_3"/>
    <property type="match status" value="1"/>
</dbReference>
<dbReference type="OrthoDB" id="9783791at2"/>
<dbReference type="SUPFAM" id="SSF53448">
    <property type="entry name" value="Nucleotide-diphospho-sugar transferases"/>
    <property type="match status" value="1"/>
</dbReference>
<dbReference type="Gene3D" id="3.90.550.10">
    <property type="entry name" value="Spore Coat Polysaccharide Biosynthesis Protein SpsA, Chain A"/>
    <property type="match status" value="1"/>
</dbReference>
<dbReference type="PANTHER" id="PTHR43179:SF7">
    <property type="entry name" value="RHAMNOSYLTRANSFERASE WBBL"/>
    <property type="match status" value="1"/>
</dbReference>
<protein>
    <recommendedName>
        <fullName evidence="1">Glycosyltransferase 2-like domain-containing protein</fullName>
    </recommendedName>
</protein>
<name>A0A1T4WCG2_9BACT</name>
<dbReference type="CDD" id="cd04186">
    <property type="entry name" value="GT_2_like_c"/>
    <property type="match status" value="1"/>
</dbReference>
<dbReference type="EMBL" id="FUYC01000002">
    <property type="protein sequence ID" value="SKA75004.1"/>
    <property type="molecule type" value="Genomic_DNA"/>
</dbReference>
<feature type="domain" description="Glycosyltransferase 2-like" evidence="1">
    <location>
        <begin position="5"/>
        <end position="119"/>
    </location>
</feature>
<organism evidence="2 3">
    <name type="scientific">Paucidesulfovibrio gracilis DSM 16080</name>
    <dbReference type="NCBI Taxonomy" id="1121449"/>
    <lineage>
        <taxon>Bacteria</taxon>
        <taxon>Pseudomonadati</taxon>
        <taxon>Thermodesulfobacteriota</taxon>
        <taxon>Desulfovibrionia</taxon>
        <taxon>Desulfovibrionales</taxon>
        <taxon>Desulfovibrionaceae</taxon>
        <taxon>Paucidesulfovibrio</taxon>
    </lineage>
</organism>
<proteinExistence type="predicted"/>
<dbReference type="PANTHER" id="PTHR43179">
    <property type="entry name" value="RHAMNOSYLTRANSFERASE WBBL"/>
    <property type="match status" value="1"/>
</dbReference>
<reference evidence="2 3" key="1">
    <citation type="submission" date="2017-02" db="EMBL/GenBank/DDBJ databases">
        <authorList>
            <person name="Peterson S.W."/>
        </authorList>
    </citation>
    <scope>NUCLEOTIDE SEQUENCE [LARGE SCALE GENOMIC DNA]</scope>
    <source>
        <strain evidence="2 3">DSM 16080</strain>
    </source>
</reference>
<sequence>MDLLTIVVPVYGQWAYTRDCLRSLRRCTPGRFYRVVVADGASPDETGTECGPLLAELFGDLGEHRRSAQRLSFAGACNLGAAGAASEYLFFLNNDTLLLPGWLDPLIAALRRESRPCVAAPLLLYPEIQDVPDWPLAGRVQHAGIALDPNKHPVHPFHGFPAGHPAVRRRRRLQAVSGAAMLVPRRLFEDLGGFYEGFRNGSEDLDLCASVRRHGGRCLYEPQSVLYHYSGATPGRYAHVRDNATLLNKRCRDAFVPDLQRLAGSHGFVLELNEWLEVVVREQAVEQDETVEDSCTQVGGDPLRGLFALLERRPLLESAYVKLANRQRVLEKYGDVARTLQVRAFLFPGFAAFRAAGAACAQVHDQVGVSRWRARERAAQERLADLPGLLGQARAALDWFSGNGQDEMKNMYFQWIENVKNK</sequence>
<evidence type="ECO:0000259" key="1">
    <source>
        <dbReference type="Pfam" id="PF00535"/>
    </source>
</evidence>
<dbReference type="AlphaFoldDB" id="A0A1T4WCG2"/>
<accession>A0A1T4WCG2</accession>
<dbReference type="InterPro" id="IPR001173">
    <property type="entry name" value="Glyco_trans_2-like"/>
</dbReference>
<gene>
    <name evidence="2" type="ORF">SAMN02745704_00819</name>
</gene>